<keyword evidence="13" id="KW-0675">Receptor</keyword>
<comment type="similarity">
    <text evidence="8 9">Belongs to the TonB-dependent receptor family.</text>
</comment>
<reference evidence="13 14" key="1">
    <citation type="journal article" date="2010" name="Stand. Genomic Sci.">
        <title>Complete genome sequence of Ferrimonas balearica type strain (PAT).</title>
        <authorList>
            <person name="Nolan M."/>
            <person name="Sikorski J."/>
            <person name="Davenport K."/>
            <person name="Lucas S."/>
            <person name="Glavina Del Rio T."/>
            <person name="Tice H."/>
            <person name="Cheng J."/>
            <person name="Goodwin L."/>
            <person name="Pitluck S."/>
            <person name="Liolios K."/>
            <person name="Ivanova N."/>
            <person name="Mavromatis K."/>
            <person name="Ovchinnikova G."/>
            <person name="Pati A."/>
            <person name="Chen A."/>
            <person name="Palaniappan K."/>
            <person name="Land M."/>
            <person name="Hauser L."/>
            <person name="Chang Y."/>
            <person name="Jeffries C."/>
            <person name="Tapia R."/>
            <person name="Brettin T."/>
            <person name="Detter J."/>
            <person name="Han C."/>
            <person name="Yasawong M."/>
            <person name="Rohde M."/>
            <person name="Tindall B."/>
            <person name="Goker M."/>
            <person name="Woyke T."/>
            <person name="Bristow J."/>
            <person name="Eisen J."/>
            <person name="Markowitz V."/>
            <person name="Hugenholtz P."/>
            <person name="Kyrpides N."/>
            <person name="Klenk H."/>
            <person name="Lapidus A."/>
        </authorList>
    </citation>
    <scope>NUCLEOTIDE SEQUENCE [LARGE SCALE GENOMIC DNA]</scope>
    <source>
        <strain evidence="14">DSM 9799 / CCM 4581 / KCTC 23876 / PAT</strain>
    </source>
</reference>
<keyword evidence="6 8" id="KW-0472">Membrane</keyword>
<accession>E1SW93</accession>
<dbReference type="InterPro" id="IPR012910">
    <property type="entry name" value="Plug_dom"/>
</dbReference>
<comment type="subcellular location">
    <subcellularLocation>
        <location evidence="1 8">Cell outer membrane</location>
        <topology evidence="1 8">Multi-pass membrane protein</topology>
    </subcellularLocation>
</comment>
<evidence type="ECO:0000313" key="14">
    <source>
        <dbReference type="Proteomes" id="UP000006683"/>
    </source>
</evidence>
<dbReference type="InterPro" id="IPR039426">
    <property type="entry name" value="TonB-dep_rcpt-like"/>
</dbReference>
<feature type="region of interest" description="Disordered" evidence="10">
    <location>
        <begin position="512"/>
        <end position="531"/>
    </location>
</feature>
<dbReference type="PANTHER" id="PTHR47234">
    <property type="match status" value="1"/>
</dbReference>
<dbReference type="Gene3D" id="2.170.130.10">
    <property type="entry name" value="TonB-dependent receptor, plug domain"/>
    <property type="match status" value="1"/>
</dbReference>
<protein>
    <submittedName>
        <fullName evidence="13">TonB-dependent receptor</fullName>
    </submittedName>
</protein>
<organism evidence="13 14">
    <name type="scientific">Ferrimonas balearica (strain DSM 9799 / CCM 4581 / KCTC 23876 / PAT)</name>
    <dbReference type="NCBI Taxonomy" id="550540"/>
    <lineage>
        <taxon>Bacteria</taxon>
        <taxon>Pseudomonadati</taxon>
        <taxon>Pseudomonadota</taxon>
        <taxon>Gammaproteobacteria</taxon>
        <taxon>Alteromonadales</taxon>
        <taxon>Ferrimonadaceae</taxon>
        <taxon>Ferrimonas</taxon>
    </lineage>
</organism>
<dbReference type="AlphaFoldDB" id="E1SW93"/>
<evidence type="ECO:0000256" key="7">
    <source>
        <dbReference type="ARBA" id="ARBA00023237"/>
    </source>
</evidence>
<evidence type="ECO:0000256" key="2">
    <source>
        <dbReference type="ARBA" id="ARBA00022448"/>
    </source>
</evidence>
<evidence type="ECO:0000256" key="1">
    <source>
        <dbReference type="ARBA" id="ARBA00004571"/>
    </source>
</evidence>
<dbReference type="SUPFAM" id="SSF56935">
    <property type="entry name" value="Porins"/>
    <property type="match status" value="1"/>
</dbReference>
<evidence type="ECO:0000256" key="5">
    <source>
        <dbReference type="ARBA" id="ARBA00023077"/>
    </source>
</evidence>
<dbReference type="GeneID" id="67181408"/>
<dbReference type="EMBL" id="CP002209">
    <property type="protein sequence ID" value="ADN75382.1"/>
    <property type="molecule type" value="Genomic_DNA"/>
</dbReference>
<feature type="domain" description="TonB-dependent receptor plug" evidence="12">
    <location>
        <begin position="56"/>
        <end position="170"/>
    </location>
</feature>
<keyword evidence="5 9" id="KW-0798">TonB box</keyword>
<name>E1SW93_FERBD</name>
<feature type="domain" description="TonB-dependent receptor-like beta-barrel" evidence="11">
    <location>
        <begin position="382"/>
        <end position="852"/>
    </location>
</feature>
<dbReference type="InterPro" id="IPR036942">
    <property type="entry name" value="Beta-barrel_TonB_sf"/>
</dbReference>
<dbReference type="STRING" id="550540.Fbal_1173"/>
<dbReference type="PANTHER" id="PTHR47234:SF2">
    <property type="entry name" value="TONB-DEPENDENT RECEPTOR"/>
    <property type="match status" value="1"/>
</dbReference>
<dbReference type="eggNOG" id="COG1629">
    <property type="taxonomic scope" value="Bacteria"/>
</dbReference>
<evidence type="ECO:0000313" key="13">
    <source>
        <dbReference type="EMBL" id="ADN75382.1"/>
    </source>
</evidence>
<dbReference type="eggNOG" id="COG4771">
    <property type="taxonomic scope" value="Bacteria"/>
</dbReference>
<dbReference type="HOGENOM" id="CLU_010745_0_1_6"/>
<sequence>MAMESSVSKAVRQGLLATTLGSIALVGTNVAVAEEANDDVERIAVTGSRIKQVDIETSSPVTVITAADIQLSGEATVADVLNNSSVNSFGSWRGMSGYGSGGAASSNVNMRGLGSNYTLVLLDGRRMPGTSSSSGAAADTSRIPMAIVDRIEILRDGASAVYGSDAVAGVINIITKKDYEGLNFTYDTEQPDVEGGELDRFTVTTGYTSDKGNITLTYEYYDSKAVYDRDIWKLNDPTYGDYSSFSSVPNGYYNTGEQNEDGKDIYAFYSNSDLCSQTDNVLDGTDGANDGRCFYSYGAVTKLFGDKTQNSILSNFNYEITDDIQFRGRASAAQSKTDSRYAGTPVSTNYPVMSADNQYNPVGEDMTLYMRSVQIGERDTRTEVNTIDFLGGFLGYVDIGNGLDWEVNAQHSVSTTNAFNYNLINDDIVQNLVDSGDYDIFNTSGMEYAAWDAMMADFYGQAAHTGLYQAEFTSTQIDGLVSTTLFDNGSFSLAGVVGAEYEMIEFIQKSDPQSASGKVSGGSGGDDVDADRDRTSVYMELQAALPFNLDINAALRYDEYDQSGDVGSRAASGKFDKVNPMVGLAWRPWEPLLLRASWGQSFRAPNMGEMFSTQALSFEDALDTKWCDANPGVDDNYCRPQQQHKTWIGGNPDLQPEEGESLTAGFVWNITDALAVEASYYDITLDNRIASQSVSRILKDEIDNGGSDLVVRDADGKIDVIYSFDQNMASLETSGFDFKASYALETGFGDFGLSGEMSYVNEFVSTTEPGAAGFDYAGLQGYPELKGNVNLNWAYNGFGAAWATYYTGPQDSGNEEYGVDYYADIPSYVKHNVQVSYAHNWNGKVTLGLNNVFDKEAPSQYDGFVGWRDVDTSLYDVLGRTVFFKIEQSF</sequence>
<dbReference type="KEGG" id="fbl:Fbal_1173"/>
<evidence type="ECO:0000256" key="10">
    <source>
        <dbReference type="SAM" id="MobiDB-lite"/>
    </source>
</evidence>
<evidence type="ECO:0000259" key="11">
    <source>
        <dbReference type="Pfam" id="PF00593"/>
    </source>
</evidence>
<keyword evidence="3 8" id="KW-1134">Transmembrane beta strand</keyword>
<dbReference type="CDD" id="cd01347">
    <property type="entry name" value="ligand_gated_channel"/>
    <property type="match status" value="1"/>
</dbReference>
<evidence type="ECO:0000256" key="6">
    <source>
        <dbReference type="ARBA" id="ARBA00023136"/>
    </source>
</evidence>
<dbReference type="PROSITE" id="PS52016">
    <property type="entry name" value="TONB_DEPENDENT_REC_3"/>
    <property type="match status" value="1"/>
</dbReference>
<evidence type="ECO:0000256" key="3">
    <source>
        <dbReference type="ARBA" id="ARBA00022452"/>
    </source>
</evidence>
<evidence type="ECO:0000256" key="9">
    <source>
        <dbReference type="RuleBase" id="RU003357"/>
    </source>
</evidence>
<dbReference type="Pfam" id="PF00593">
    <property type="entry name" value="TonB_dep_Rec_b-barrel"/>
    <property type="match status" value="1"/>
</dbReference>
<evidence type="ECO:0000259" key="12">
    <source>
        <dbReference type="Pfam" id="PF07715"/>
    </source>
</evidence>
<keyword evidence="4 8" id="KW-0812">Transmembrane</keyword>
<dbReference type="Proteomes" id="UP000006683">
    <property type="component" value="Chromosome"/>
</dbReference>
<dbReference type="InterPro" id="IPR037066">
    <property type="entry name" value="Plug_dom_sf"/>
</dbReference>
<dbReference type="GO" id="GO:0009279">
    <property type="term" value="C:cell outer membrane"/>
    <property type="evidence" value="ECO:0007669"/>
    <property type="project" value="UniProtKB-SubCell"/>
</dbReference>
<keyword evidence="2 8" id="KW-0813">Transport</keyword>
<keyword evidence="7 8" id="KW-0998">Cell outer membrane</keyword>
<proteinExistence type="inferred from homology"/>
<dbReference type="OrthoDB" id="176248at2"/>
<gene>
    <name evidence="13" type="ordered locus">Fbal_1173</name>
</gene>
<dbReference type="Pfam" id="PF07715">
    <property type="entry name" value="Plug"/>
    <property type="match status" value="1"/>
</dbReference>
<keyword evidence="14" id="KW-1185">Reference proteome</keyword>
<dbReference type="Gene3D" id="2.40.170.20">
    <property type="entry name" value="TonB-dependent receptor, beta-barrel domain"/>
    <property type="match status" value="1"/>
</dbReference>
<dbReference type="InterPro" id="IPR000531">
    <property type="entry name" value="Beta-barrel_TonB"/>
</dbReference>
<dbReference type="RefSeq" id="WP_013344688.1">
    <property type="nucleotide sequence ID" value="NC_014541.1"/>
</dbReference>
<evidence type="ECO:0000256" key="8">
    <source>
        <dbReference type="PROSITE-ProRule" id="PRU01360"/>
    </source>
</evidence>
<evidence type="ECO:0000256" key="4">
    <source>
        <dbReference type="ARBA" id="ARBA00022692"/>
    </source>
</evidence>